<name>A0A812ISD6_SYMPI</name>
<evidence type="ECO:0000256" key="1">
    <source>
        <dbReference type="ARBA" id="ARBA00022737"/>
    </source>
</evidence>
<proteinExistence type="predicted"/>
<evidence type="ECO:0000313" key="5">
    <source>
        <dbReference type="EMBL" id="CAE7174676.1"/>
    </source>
</evidence>
<dbReference type="InterPro" id="IPR011990">
    <property type="entry name" value="TPR-like_helical_dom_sf"/>
</dbReference>
<dbReference type="PROSITE" id="PS51375">
    <property type="entry name" value="PPR"/>
    <property type="match status" value="2"/>
</dbReference>
<accession>A0A812ISD6</accession>
<keyword evidence="6" id="KW-1185">Reference proteome</keyword>
<evidence type="ECO:0000259" key="4">
    <source>
        <dbReference type="Pfam" id="PF13472"/>
    </source>
</evidence>
<dbReference type="OrthoDB" id="417700at2759"/>
<evidence type="ECO:0000313" key="6">
    <source>
        <dbReference type="Proteomes" id="UP000649617"/>
    </source>
</evidence>
<dbReference type="InterPro" id="IPR001433">
    <property type="entry name" value="OxRdtase_FAD/NAD-bd"/>
</dbReference>
<gene>
    <name evidence="5" type="ORF">SPIL2461_LOCUS854</name>
</gene>
<dbReference type="Proteomes" id="UP000649617">
    <property type="component" value="Unassembled WGS sequence"/>
</dbReference>
<dbReference type="Gene3D" id="3.40.50.1110">
    <property type="entry name" value="SGNH hydrolase"/>
    <property type="match status" value="1"/>
</dbReference>
<dbReference type="EMBL" id="CAJNIZ010000780">
    <property type="protein sequence ID" value="CAE7174676.1"/>
    <property type="molecule type" value="Genomic_DNA"/>
</dbReference>
<reference evidence="5" key="1">
    <citation type="submission" date="2021-02" db="EMBL/GenBank/DDBJ databases">
        <authorList>
            <person name="Dougan E. K."/>
            <person name="Rhodes N."/>
            <person name="Thang M."/>
            <person name="Chan C."/>
        </authorList>
    </citation>
    <scope>NUCLEOTIDE SEQUENCE</scope>
</reference>
<sequence length="624" mass="67865">MGQRKDFGVRGASVLPMAGGPCVAYSSLARMGSELQHNPPDAIIVMLGTNDARLGHWNAEAFKTEYCLLLQRLIGLELESESEGSRRLVLIAVPPRVMPNSWGIDVGIAEKELGLAVAEVAQKMRMPLLNLREALEPAEGFVADGVHLNQAGSALVAELATHALLEQQGACLLRFAAPGGMPLGGYGRTAPTGVKVKLPDSSLEKSYSPVSLASSICLSVHIPREKEEGLVHIYVESFSHLAGAPLRPGRWDWLGLVAAGTGLAPLLQVAVEVLSWKDSTRLSLVLACRSEDEILMREDLEKLAQHPSMDVSVQLSRPGPGWPPECSGRLSKAEICEPEYCGEGNLSYVAEVAHTACNGDASAHVGRWEGALALLASMRMRRVCPNVVSYSAAVSACEKKGEWQHAMQLLETMREHEVWPNDITCNSAISSCELCGQWLVAVNLLESMSAWNILPDVISFNSALSSCEWTGFWQMALSLVARMQQEHLAPNIRTCNSVIHTFQTDSQWQRASSFLSFMKAKVVVPDVTTCSRAIESCERGKKWQLVAGLVCSLQEFNMEKMLKSLYTDHSRCQILVCGTDGFVDSIAGPIERTKLPDGGKRKMQGKLGGLLAELGYSSSQVHKF</sequence>
<dbReference type="Pfam" id="PF13812">
    <property type="entry name" value="PPR_3"/>
    <property type="match status" value="1"/>
</dbReference>
<dbReference type="Gene3D" id="1.25.40.10">
    <property type="entry name" value="Tetratricopeptide repeat domain"/>
    <property type="match status" value="2"/>
</dbReference>
<feature type="repeat" description="PPR" evidence="2">
    <location>
        <begin position="456"/>
        <end position="490"/>
    </location>
</feature>
<dbReference type="InterPro" id="IPR039261">
    <property type="entry name" value="FNR_nucleotide-bd"/>
</dbReference>
<dbReference type="GO" id="GO:0016491">
    <property type="term" value="F:oxidoreductase activity"/>
    <property type="evidence" value="ECO:0007669"/>
    <property type="project" value="InterPro"/>
</dbReference>
<protein>
    <recommendedName>
        <fullName evidence="7">Cytochrome-b5 reductase</fullName>
    </recommendedName>
</protein>
<dbReference type="InterPro" id="IPR036514">
    <property type="entry name" value="SGNH_hydro_sf"/>
</dbReference>
<dbReference type="PANTHER" id="PTHR47447">
    <property type="entry name" value="OS03G0856100 PROTEIN"/>
    <property type="match status" value="1"/>
</dbReference>
<dbReference type="Pfam" id="PF00175">
    <property type="entry name" value="NAD_binding_1"/>
    <property type="match status" value="1"/>
</dbReference>
<feature type="repeat" description="PPR" evidence="2">
    <location>
        <begin position="386"/>
        <end position="420"/>
    </location>
</feature>
<dbReference type="InterPro" id="IPR013830">
    <property type="entry name" value="SGNH_hydro"/>
</dbReference>
<evidence type="ECO:0000256" key="2">
    <source>
        <dbReference type="PROSITE-ProRule" id="PRU00708"/>
    </source>
</evidence>
<feature type="domain" description="Oxidoreductase FAD/NAD(P)-binding" evidence="3">
    <location>
        <begin position="256"/>
        <end position="322"/>
    </location>
</feature>
<dbReference type="Pfam" id="PF13472">
    <property type="entry name" value="Lipase_GDSL_2"/>
    <property type="match status" value="1"/>
</dbReference>
<feature type="domain" description="SGNH hydrolase-type esterase" evidence="4">
    <location>
        <begin position="7"/>
        <end position="154"/>
    </location>
</feature>
<dbReference type="AlphaFoldDB" id="A0A812ISD6"/>
<organism evidence="5 6">
    <name type="scientific">Symbiodinium pilosum</name>
    <name type="common">Dinoflagellate</name>
    <dbReference type="NCBI Taxonomy" id="2952"/>
    <lineage>
        <taxon>Eukaryota</taxon>
        <taxon>Sar</taxon>
        <taxon>Alveolata</taxon>
        <taxon>Dinophyceae</taxon>
        <taxon>Suessiales</taxon>
        <taxon>Symbiodiniaceae</taxon>
        <taxon>Symbiodinium</taxon>
    </lineage>
</organism>
<dbReference type="Gene3D" id="3.40.50.80">
    <property type="entry name" value="Nucleotide-binding domain of ferredoxin-NADP reductase (FNR) module"/>
    <property type="match status" value="1"/>
</dbReference>
<comment type="caution">
    <text evidence="5">The sequence shown here is derived from an EMBL/GenBank/DDBJ whole genome shotgun (WGS) entry which is preliminary data.</text>
</comment>
<dbReference type="SUPFAM" id="SSF52266">
    <property type="entry name" value="SGNH hydrolase"/>
    <property type="match status" value="1"/>
</dbReference>
<evidence type="ECO:0008006" key="7">
    <source>
        <dbReference type="Google" id="ProtNLM"/>
    </source>
</evidence>
<dbReference type="SUPFAM" id="SSF52343">
    <property type="entry name" value="Ferredoxin reductase-like, C-terminal NADP-linked domain"/>
    <property type="match status" value="1"/>
</dbReference>
<dbReference type="PANTHER" id="PTHR47447:SF17">
    <property type="entry name" value="OS12G0638900 PROTEIN"/>
    <property type="match status" value="1"/>
</dbReference>
<dbReference type="InterPro" id="IPR002885">
    <property type="entry name" value="PPR_rpt"/>
</dbReference>
<evidence type="ECO:0000259" key="3">
    <source>
        <dbReference type="Pfam" id="PF00175"/>
    </source>
</evidence>
<dbReference type="Pfam" id="PF13041">
    <property type="entry name" value="PPR_2"/>
    <property type="match status" value="1"/>
</dbReference>
<keyword evidence="1" id="KW-0677">Repeat</keyword>